<dbReference type="AlphaFoldDB" id="A0A922EGI7"/>
<gene>
    <name evidence="2" type="ORF">I3842_07G076600</name>
</gene>
<evidence type="ECO:0000313" key="3">
    <source>
        <dbReference type="Proteomes" id="UP000811246"/>
    </source>
</evidence>
<dbReference type="InterPro" id="IPR026960">
    <property type="entry name" value="RVT-Znf"/>
</dbReference>
<evidence type="ECO:0000259" key="1">
    <source>
        <dbReference type="Pfam" id="PF13966"/>
    </source>
</evidence>
<comment type="caution">
    <text evidence="2">The sequence shown here is derived from an EMBL/GenBank/DDBJ whole genome shotgun (WGS) entry which is preliminary data.</text>
</comment>
<dbReference type="Proteomes" id="UP000811246">
    <property type="component" value="Chromosome 7"/>
</dbReference>
<dbReference type="EMBL" id="CM031831">
    <property type="protein sequence ID" value="KAG6703288.1"/>
    <property type="molecule type" value="Genomic_DNA"/>
</dbReference>
<dbReference type="Pfam" id="PF13966">
    <property type="entry name" value="zf-RVT"/>
    <property type="match status" value="1"/>
</dbReference>
<evidence type="ECO:0000313" key="2">
    <source>
        <dbReference type="EMBL" id="KAG6703288.1"/>
    </source>
</evidence>
<organism evidence="2 3">
    <name type="scientific">Carya illinoinensis</name>
    <name type="common">Pecan</name>
    <dbReference type="NCBI Taxonomy" id="32201"/>
    <lineage>
        <taxon>Eukaryota</taxon>
        <taxon>Viridiplantae</taxon>
        <taxon>Streptophyta</taxon>
        <taxon>Embryophyta</taxon>
        <taxon>Tracheophyta</taxon>
        <taxon>Spermatophyta</taxon>
        <taxon>Magnoliopsida</taxon>
        <taxon>eudicotyledons</taxon>
        <taxon>Gunneridae</taxon>
        <taxon>Pentapetalae</taxon>
        <taxon>rosids</taxon>
        <taxon>fabids</taxon>
        <taxon>Fagales</taxon>
        <taxon>Juglandaceae</taxon>
        <taxon>Carya</taxon>
    </lineage>
</organism>
<accession>A0A922EGI7</accession>
<feature type="domain" description="Reverse transcriptase zinc-binding" evidence="1">
    <location>
        <begin position="7"/>
        <end position="33"/>
    </location>
</feature>
<reference evidence="2" key="1">
    <citation type="submission" date="2021-01" db="EMBL/GenBank/DDBJ databases">
        <authorList>
            <person name="Lovell J.T."/>
            <person name="Bentley N."/>
            <person name="Bhattarai G."/>
            <person name="Jenkins J.W."/>
            <person name="Sreedasyam A."/>
            <person name="Alarcon Y."/>
            <person name="Bock C."/>
            <person name="Boston L."/>
            <person name="Carlson J."/>
            <person name="Cervantes K."/>
            <person name="Clermont K."/>
            <person name="Krom N."/>
            <person name="Kubenka K."/>
            <person name="Mamidi S."/>
            <person name="Mattison C."/>
            <person name="Monteros M."/>
            <person name="Pisani C."/>
            <person name="Plott C."/>
            <person name="Rajasekar S."/>
            <person name="Rhein H.S."/>
            <person name="Rohla C."/>
            <person name="Song M."/>
            <person name="Hilaire R.S."/>
            <person name="Shu S."/>
            <person name="Wells L."/>
            <person name="Wang X."/>
            <person name="Webber J."/>
            <person name="Heerema R.J."/>
            <person name="Klein P."/>
            <person name="Conner P."/>
            <person name="Grauke L."/>
            <person name="Grimwood J."/>
            <person name="Schmutz J."/>
            <person name="Randall J.J."/>
        </authorList>
    </citation>
    <scope>NUCLEOTIDE SEQUENCE</scope>
    <source>
        <tissue evidence="2">Leaf</tissue>
    </source>
</reference>
<sequence length="126" mass="15170">MGFYVMDWCTMCKNDGESINHLFLHCEMATTLWNELFVKVGIDWVMPFHVVDFLACWQGAAGSGRSTEEWRMIPLCLFWCLWLERNGRRFEDRECTRMEFRDFFFNTLNFWVNNLLRDINICNAFP</sequence>
<protein>
    <recommendedName>
        <fullName evidence="1">Reverse transcriptase zinc-binding domain-containing protein</fullName>
    </recommendedName>
</protein>
<name>A0A922EGI7_CARIL</name>
<proteinExistence type="predicted"/>